<dbReference type="PANTHER" id="PTHR40446">
    <property type="entry name" value="N-ACETYLGLUCOSAMINE-1-PHOSPHODIESTER ALPHA-N-ACETYLGLUCOSAMINIDASE"/>
    <property type="match status" value="1"/>
</dbReference>
<feature type="domain" description="Phosphodiester glycosidase" evidence="1">
    <location>
        <begin position="212"/>
        <end position="390"/>
    </location>
</feature>
<dbReference type="Gene3D" id="2.60.120.430">
    <property type="entry name" value="Galactose-binding lectin"/>
    <property type="match status" value="1"/>
</dbReference>
<name>A0A9E2KDP2_9FIRM</name>
<evidence type="ECO:0000313" key="2">
    <source>
        <dbReference type="EMBL" id="MBU3804521.1"/>
    </source>
</evidence>
<organism evidence="2 3">
    <name type="scientific">Candidatus Cellulosilyticum pullistercoris</name>
    <dbReference type="NCBI Taxonomy" id="2838521"/>
    <lineage>
        <taxon>Bacteria</taxon>
        <taxon>Bacillati</taxon>
        <taxon>Bacillota</taxon>
        <taxon>Clostridia</taxon>
        <taxon>Lachnospirales</taxon>
        <taxon>Cellulosilyticaceae</taxon>
        <taxon>Cellulosilyticum</taxon>
    </lineage>
</organism>
<reference evidence="2" key="1">
    <citation type="journal article" date="2021" name="PeerJ">
        <title>Extensive microbial diversity within the chicken gut microbiome revealed by metagenomics and culture.</title>
        <authorList>
            <person name="Gilroy R."/>
            <person name="Ravi A."/>
            <person name="Getino M."/>
            <person name="Pursley I."/>
            <person name="Horton D.L."/>
            <person name="Alikhan N.F."/>
            <person name="Baker D."/>
            <person name="Gharbi K."/>
            <person name="Hall N."/>
            <person name="Watson M."/>
            <person name="Adriaenssens E.M."/>
            <person name="Foster-Nyarko E."/>
            <person name="Jarju S."/>
            <person name="Secka A."/>
            <person name="Antonio M."/>
            <person name="Oren A."/>
            <person name="Chaudhuri R.R."/>
            <person name="La Ragione R."/>
            <person name="Hildebrand F."/>
            <person name="Pallen M.J."/>
        </authorList>
    </citation>
    <scope>NUCLEOTIDE SEQUENCE</scope>
    <source>
        <strain evidence="2">B5-657</strain>
    </source>
</reference>
<dbReference type="InterPro" id="IPR018711">
    <property type="entry name" value="NAGPA"/>
</dbReference>
<protein>
    <submittedName>
        <fullName evidence="2">Phosphodiester glycosidase family protein</fullName>
    </submittedName>
</protein>
<accession>A0A9E2KDP2</accession>
<keyword evidence="2" id="KW-0326">Glycosidase</keyword>
<dbReference type="AlphaFoldDB" id="A0A9E2KDP2"/>
<evidence type="ECO:0000259" key="1">
    <source>
        <dbReference type="Pfam" id="PF09992"/>
    </source>
</evidence>
<gene>
    <name evidence="2" type="ORF">H9872_07175</name>
</gene>
<proteinExistence type="predicted"/>
<evidence type="ECO:0000313" key="3">
    <source>
        <dbReference type="Proteomes" id="UP000824229"/>
    </source>
</evidence>
<dbReference type="GO" id="GO:0016798">
    <property type="term" value="F:hydrolase activity, acting on glycosyl bonds"/>
    <property type="evidence" value="ECO:0007669"/>
    <property type="project" value="UniProtKB-KW"/>
</dbReference>
<keyword evidence="2" id="KW-0378">Hydrolase</keyword>
<reference evidence="2" key="2">
    <citation type="submission" date="2021-04" db="EMBL/GenBank/DDBJ databases">
        <authorList>
            <person name="Gilroy R."/>
        </authorList>
    </citation>
    <scope>NUCLEOTIDE SEQUENCE</scope>
    <source>
        <strain evidence="2">B5-657</strain>
    </source>
</reference>
<dbReference type="Proteomes" id="UP000824229">
    <property type="component" value="Unassembled WGS sequence"/>
</dbReference>
<comment type="caution">
    <text evidence="2">The sequence shown here is derived from an EMBL/GenBank/DDBJ whole genome shotgun (WGS) entry which is preliminary data.</text>
</comment>
<dbReference type="Pfam" id="PF09992">
    <property type="entry name" value="NAGPA"/>
    <property type="match status" value="1"/>
</dbReference>
<sequence length="943" mass="102478">MNKMGRKLIGLILLMGMTSATYTYGAVLHEIRTEETITRGAVHINDKLLMSKGWRNINILKVDLSDSNVSISPIESETGLQRQTVLQMVTDSGAVAGINADYFDMSTSNTPSLGMLIKNNTLSHGYNSNYSSLGINKNMATFMVDTSNTPSMEYYGLSIRINCNGTFIGGAASKNNISNSITRPIIVDRTYYQTTDNIVSNHPTVYTIVVENNQVTYLSKSGESVTIPQDGYVIIVPESIANEYYSKIKIGSTIEVQEVLYLNNGITQAVNTMKLGIGGSGLIMKNGTAYTGSAHTVSPKSNVARTIVATVKDTNEILLITIDSGSGYTGINHSELIELLSRYHVQDAMYLDGGGSTTFVSRNAGSFTPTLQNNPSDGAQRKVINGLGVFTTSATGSLDTLIMTASTERTFVGEPITFYTKGVDANSNPVSVDANHVTFSVTGGQGTFSGNTFTPSTAGKMLVIANYNGVEKAIEINVSEKPVGLLIEPSLIQVSENASKAVKVYGVDKEGYKIALKAEHVNWTSENSKIEVTTNTVVATSSAIGKITATYKDVTGTAGVIVGNTSVAIDSLETTEGKWAGNTSTVTGSVFPCTDPKYHGARSLKMTYTFKPSGNKQVAYTVFNTPISISQDARSVNMWLYGKKQGHTAKLEVVDSVGNTYYLKLTDSIDFTGWKYLSANLPAEMVLPAQITKFYVYANNVSETITTAVYMDHFSITRGFREGSGITTRTDYLYDPFYKASLQEPIGSQYIVNVVGPTRTDSMLLNNESISQISKKLSNGASLVLKASSKNSQLSLTPINYTYTNLYQAGKFNNTKFIMIGTTSGGIRTTDESGWLNMKTSIESSSTAKNIIIVVSRNPLTQFTDVLEGQAFHTYLKELRESTGKNIFVVYSGGTEPEVRIEDGIRYIRTNGINVVTDNYKEGSFIKFKMDGDLVYYTIEQFK</sequence>
<dbReference type="EMBL" id="JAHLFQ010000162">
    <property type="protein sequence ID" value="MBU3804521.1"/>
    <property type="molecule type" value="Genomic_DNA"/>
</dbReference>
<dbReference type="PANTHER" id="PTHR40446:SF2">
    <property type="entry name" value="N-ACETYLGLUCOSAMINE-1-PHOSPHODIESTER ALPHA-N-ACETYLGLUCOSAMINIDASE"/>
    <property type="match status" value="1"/>
</dbReference>